<dbReference type="InterPro" id="IPR018490">
    <property type="entry name" value="cNMP-bd_dom_sf"/>
</dbReference>
<dbReference type="Gene3D" id="2.60.120.10">
    <property type="entry name" value="Jelly Rolls"/>
    <property type="match status" value="1"/>
</dbReference>
<dbReference type="InterPro" id="IPR014710">
    <property type="entry name" value="RmlC-like_jellyroll"/>
</dbReference>
<keyword evidence="2" id="KW-1185">Reference proteome</keyword>
<accession>A0A0R3QMW5</accession>
<dbReference type="Proteomes" id="UP000280834">
    <property type="component" value="Unassembled WGS sequence"/>
</dbReference>
<protein>
    <submittedName>
        <fullName evidence="3">Cyclic nucleotide-binding domain-containing protein</fullName>
    </submittedName>
</protein>
<sequence length="225" mass="26077">MDRLVARIQRQSRSKQFSDALLFTVLGNSDCKPKQIANGVLLFQSGDQIFYWYLLLSGEVQLFLSTADVSFLSNVLFFKEKKNFLKRKFLLTLNFELLCLTYALHKSESKISLYYQIDIDLYAFFLKYAPVRIICVSRKLFKIKCANEIKNREAEKSCHDAVSFQNERIIETLQPIALFGELSISRHSCSARIIRPAEIVTINQSHFVAIYNVCVIFFVINFNNN</sequence>
<name>A0A0R3QMW5_9BILA</name>
<reference evidence="1 2" key="2">
    <citation type="submission" date="2018-11" db="EMBL/GenBank/DDBJ databases">
        <authorList>
            <consortium name="Pathogen Informatics"/>
        </authorList>
    </citation>
    <scope>NUCLEOTIDE SEQUENCE [LARGE SCALE GENOMIC DNA]</scope>
</reference>
<dbReference type="SUPFAM" id="SSF51206">
    <property type="entry name" value="cAMP-binding domain-like"/>
    <property type="match status" value="1"/>
</dbReference>
<organism evidence="3">
    <name type="scientific">Brugia timori</name>
    <dbReference type="NCBI Taxonomy" id="42155"/>
    <lineage>
        <taxon>Eukaryota</taxon>
        <taxon>Metazoa</taxon>
        <taxon>Ecdysozoa</taxon>
        <taxon>Nematoda</taxon>
        <taxon>Chromadorea</taxon>
        <taxon>Rhabditida</taxon>
        <taxon>Spirurina</taxon>
        <taxon>Spiruromorpha</taxon>
        <taxon>Filarioidea</taxon>
        <taxon>Onchocercidae</taxon>
        <taxon>Brugia</taxon>
    </lineage>
</organism>
<evidence type="ECO:0000313" key="2">
    <source>
        <dbReference type="Proteomes" id="UP000280834"/>
    </source>
</evidence>
<reference evidence="3" key="1">
    <citation type="submission" date="2017-02" db="UniProtKB">
        <authorList>
            <consortium name="WormBaseParasite"/>
        </authorList>
    </citation>
    <scope>IDENTIFICATION</scope>
</reference>
<dbReference type="WBParaSite" id="BTMF_0000905001-mRNA-1">
    <property type="protein sequence ID" value="BTMF_0000905001-mRNA-1"/>
    <property type="gene ID" value="BTMF_0000905001"/>
</dbReference>
<dbReference type="EMBL" id="UZAG01015815">
    <property type="protein sequence ID" value="VDO23508.1"/>
    <property type="molecule type" value="Genomic_DNA"/>
</dbReference>
<proteinExistence type="predicted"/>
<gene>
    <name evidence="1" type="ORF">BTMF_LOCUS7101</name>
</gene>
<evidence type="ECO:0000313" key="1">
    <source>
        <dbReference type="EMBL" id="VDO23508.1"/>
    </source>
</evidence>
<dbReference type="STRING" id="42155.A0A0R3QMW5"/>
<dbReference type="AlphaFoldDB" id="A0A0R3QMW5"/>
<evidence type="ECO:0000313" key="3">
    <source>
        <dbReference type="WBParaSite" id="BTMF_0000905001-mRNA-1"/>
    </source>
</evidence>